<dbReference type="Proteomes" id="UP000007460">
    <property type="component" value="Chromosome"/>
</dbReference>
<dbReference type="UniPathway" id="UPA00241">
    <property type="reaction ID" value="UER00356"/>
</dbReference>
<dbReference type="eggNOG" id="COG0237">
    <property type="taxonomic scope" value="Bacteria"/>
</dbReference>
<dbReference type="PANTHER" id="PTHR10695">
    <property type="entry name" value="DEPHOSPHO-COA KINASE-RELATED"/>
    <property type="match status" value="1"/>
</dbReference>
<evidence type="ECO:0000256" key="6">
    <source>
        <dbReference type="NCBIfam" id="TIGR00152"/>
    </source>
</evidence>
<reference evidence="8 9" key="1">
    <citation type="journal article" date="2010" name="J. Bacteriol.">
        <title>Complete genome sequence of "Candidatus Puniceispirillum marinum" IMCC1322, a representative of the SAR116 clade in the Alphaproteobacteria.</title>
        <authorList>
            <person name="Oh H.M."/>
            <person name="Kwon K.K."/>
            <person name="Kang I."/>
            <person name="Kang S.G."/>
            <person name="Lee J.H."/>
            <person name="Kim S.J."/>
            <person name="Cho J.C."/>
        </authorList>
    </citation>
    <scope>NUCLEOTIDE SEQUENCE [LARGE SCALE GENOMIC DNA]</scope>
    <source>
        <strain evidence="8 9">IMCC1322</strain>
    </source>
</reference>
<dbReference type="EMBL" id="CP001751">
    <property type="protein sequence ID" value="ADE39880.1"/>
    <property type="molecule type" value="Genomic_DNA"/>
</dbReference>
<dbReference type="GO" id="GO:0005524">
    <property type="term" value="F:ATP binding"/>
    <property type="evidence" value="ECO:0007669"/>
    <property type="project" value="UniProtKB-UniRule"/>
</dbReference>
<gene>
    <name evidence="5" type="primary">coaE</name>
    <name evidence="8" type="ordered locus">SAR116_1637</name>
</gene>
<comment type="pathway">
    <text evidence="5">Cofactor biosynthesis; coenzyme A biosynthesis; CoA from (R)-pantothenate: step 5/5.</text>
</comment>
<sequence length="234" mass="25446">MIIIGLTGMIASGKTTVSEMFASHAIPVHNADQVVHGLLGKDGAAVDKILAAFGPDFATDIGDHEIGIDRGKLGALVFADRDARTTLESILHPMVSDDRDRFLEHHRHNATPFVVLDIPLLFETGADNMCDYVIVTNAAADVIEQRALSRAGMSADKLAGILQNQMPAAEKISRADMVLDTDIPIADTRAQLETWLTRIGFDRDQGFENNRGLEDDSGFDSDVVPCDKHQAKRL</sequence>
<dbReference type="Pfam" id="PF01121">
    <property type="entry name" value="CoaE"/>
    <property type="match status" value="1"/>
</dbReference>
<accession>D5BUD3</accession>
<dbReference type="PANTHER" id="PTHR10695:SF46">
    <property type="entry name" value="BIFUNCTIONAL COENZYME A SYNTHASE-RELATED"/>
    <property type="match status" value="1"/>
</dbReference>
<dbReference type="GO" id="GO:0004140">
    <property type="term" value="F:dephospho-CoA kinase activity"/>
    <property type="evidence" value="ECO:0007669"/>
    <property type="project" value="UniProtKB-UniRule"/>
</dbReference>
<dbReference type="SUPFAM" id="SSF52540">
    <property type="entry name" value="P-loop containing nucleoside triphosphate hydrolases"/>
    <property type="match status" value="1"/>
</dbReference>
<comment type="function">
    <text evidence="5">Catalyzes the phosphorylation of the 3'-hydroxyl group of dephosphocoenzyme A to form coenzyme A.</text>
</comment>
<feature type="region of interest" description="Disordered" evidence="7">
    <location>
        <begin position="212"/>
        <end position="234"/>
    </location>
</feature>
<keyword evidence="5 8" id="KW-0418">Kinase</keyword>
<dbReference type="PROSITE" id="PS51219">
    <property type="entry name" value="DPCK"/>
    <property type="match status" value="1"/>
</dbReference>
<dbReference type="Gene3D" id="3.40.50.300">
    <property type="entry name" value="P-loop containing nucleotide triphosphate hydrolases"/>
    <property type="match status" value="1"/>
</dbReference>
<dbReference type="EC" id="2.7.1.24" evidence="5 6"/>
<dbReference type="InterPro" id="IPR027417">
    <property type="entry name" value="P-loop_NTPase"/>
</dbReference>
<dbReference type="GO" id="GO:0015937">
    <property type="term" value="P:coenzyme A biosynthetic process"/>
    <property type="evidence" value="ECO:0007669"/>
    <property type="project" value="UniProtKB-UniRule"/>
</dbReference>
<dbReference type="HOGENOM" id="CLU_057180_3_0_5"/>
<keyword evidence="5 8" id="KW-0808">Transferase</keyword>
<evidence type="ECO:0000256" key="2">
    <source>
        <dbReference type="ARBA" id="ARBA00022741"/>
    </source>
</evidence>
<proteinExistence type="inferred from homology"/>
<dbReference type="OrthoDB" id="9812943at2"/>
<comment type="catalytic activity">
    <reaction evidence="5">
        <text>3'-dephospho-CoA + ATP = ADP + CoA + H(+)</text>
        <dbReference type="Rhea" id="RHEA:18245"/>
        <dbReference type="ChEBI" id="CHEBI:15378"/>
        <dbReference type="ChEBI" id="CHEBI:30616"/>
        <dbReference type="ChEBI" id="CHEBI:57287"/>
        <dbReference type="ChEBI" id="CHEBI:57328"/>
        <dbReference type="ChEBI" id="CHEBI:456216"/>
        <dbReference type="EC" id="2.7.1.24"/>
    </reaction>
</comment>
<comment type="subcellular location">
    <subcellularLocation>
        <location evidence="5">Cytoplasm</location>
    </subcellularLocation>
</comment>
<evidence type="ECO:0000256" key="5">
    <source>
        <dbReference type="HAMAP-Rule" id="MF_00376"/>
    </source>
</evidence>
<keyword evidence="9" id="KW-1185">Reference proteome</keyword>
<dbReference type="STRING" id="488538.SAR116_1637"/>
<organism evidence="8 9">
    <name type="scientific">Puniceispirillum marinum (strain IMCC1322)</name>
    <dbReference type="NCBI Taxonomy" id="488538"/>
    <lineage>
        <taxon>Bacteria</taxon>
        <taxon>Pseudomonadati</taxon>
        <taxon>Pseudomonadota</taxon>
        <taxon>Alphaproteobacteria</taxon>
        <taxon>Candidatus Puniceispirillales</taxon>
        <taxon>Candidatus Puniceispirillaceae</taxon>
        <taxon>Candidatus Puniceispirillum</taxon>
    </lineage>
</organism>
<evidence type="ECO:0000313" key="9">
    <source>
        <dbReference type="Proteomes" id="UP000007460"/>
    </source>
</evidence>
<dbReference type="HAMAP" id="MF_00376">
    <property type="entry name" value="Dephospho_CoA_kinase"/>
    <property type="match status" value="1"/>
</dbReference>
<dbReference type="RefSeq" id="WP_013046507.1">
    <property type="nucleotide sequence ID" value="NC_014010.1"/>
</dbReference>
<evidence type="ECO:0000256" key="4">
    <source>
        <dbReference type="ARBA" id="ARBA00022993"/>
    </source>
</evidence>
<dbReference type="InterPro" id="IPR001977">
    <property type="entry name" value="Depp_CoAkinase"/>
</dbReference>
<feature type="compositionally biased region" description="Basic and acidic residues" evidence="7">
    <location>
        <begin position="225"/>
        <end position="234"/>
    </location>
</feature>
<dbReference type="CDD" id="cd02022">
    <property type="entry name" value="DPCK"/>
    <property type="match status" value="1"/>
</dbReference>
<dbReference type="GO" id="GO:0005737">
    <property type="term" value="C:cytoplasm"/>
    <property type="evidence" value="ECO:0007669"/>
    <property type="project" value="UniProtKB-SubCell"/>
</dbReference>
<dbReference type="NCBIfam" id="TIGR00152">
    <property type="entry name" value="dephospho-CoA kinase"/>
    <property type="match status" value="1"/>
</dbReference>
<dbReference type="AlphaFoldDB" id="D5BUD3"/>
<evidence type="ECO:0000256" key="7">
    <source>
        <dbReference type="SAM" id="MobiDB-lite"/>
    </source>
</evidence>
<name>D5BUD3_PUNMI</name>
<keyword evidence="3 5" id="KW-0067">ATP-binding</keyword>
<feature type="binding site" evidence="5">
    <location>
        <begin position="11"/>
        <end position="16"/>
    </location>
    <ligand>
        <name>ATP</name>
        <dbReference type="ChEBI" id="CHEBI:30616"/>
    </ligand>
</feature>
<comment type="similarity">
    <text evidence="1 5">Belongs to the CoaE family.</text>
</comment>
<keyword evidence="5" id="KW-0963">Cytoplasm</keyword>
<evidence type="ECO:0000256" key="3">
    <source>
        <dbReference type="ARBA" id="ARBA00022840"/>
    </source>
</evidence>
<protein>
    <recommendedName>
        <fullName evidence="5 6">Dephospho-CoA kinase</fullName>
        <ecNumber evidence="5 6">2.7.1.24</ecNumber>
    </recommendedName>
    <alternativeName>
        <fullName evidence="5">Dephosphocoenzyme A kinase</fullName>
    </alternativeName>
</protein>
<keyword evidence="2 5" id="KW-0547">Nucleotide-binding</keyword>
<evidence type="ECO:0000256" key="1">
    <source>
        <dbReference type="ARBA" id="ARBA00009018"/>
    </source>
</evidence>
<keyword evidence="4 5" id="KW-0173">Coenzyme A biosynthesis</keyword>
<evidence type="ECO:0000313" key="8">
    <source>
        <dbReference type="EMBL" id="ADE39880.1"/>
    </source>
</evidence>
<dbReference type="KEGG" id="apb:SAR116_1637"/>